<evidence type="ECO:0000313" key="1">
    <source>
        <dbReference type="EMBL" id="OAG01704.1"/>
    </source>
</evidence>
<protein>
    <submittedName>
        <fullName evidence="1">Uncharacterized protein</fullName>
    </submittedName>
</protein>
<dbReference type="RefSeq" id="XP_018032069.1">
    <property type="nucleotide sequence ID" value="XM_018185603.1"/>
</dbReference>
<reference evidence="1 2" key="1">
    <citation type="submission" date="2016-05" db="EMBL/GenBank/DDBJ databases">
        <title>Comparative analysis of secretome profiles of manganese(II)-oxidizing ascomycete fungi.</title>
        <authorList>
            <consortium name="DOE Joint Genome Institute"/>
            <person name="Zeiner C.A."/>
            <person name="Purvine S.O."/>
            <person name="Zink E.M."/>
            <person name="Wu S."/>
            <person name="Pasa-Tolic L."/>
            <person name="Chaput D.L."/>
            <person name="Haridas S."/>
            <person name="Grigoriev I.V."/>
            <person name="Santelli C.M."/>
            <person name="Hansel C.M."/>
        </authorList>
    </citation>
    <scope>NUCLEOTIDE SEQUENCE [LARGE SCALE GENOMIC DNA]</scope>
    <source>
        <strain evidence="1 2">AP3s5-JAC2a</strain>
    </source>
</reference>
<dbReference type="EMBL" id="KV441557">
    <property type="protein sequence ID" value="OAG01704.1"/>
    <property type="molecule type" value="Genomic_DNA"/>
</dbReference>
<name>A0A177C1P8_9PLEO</name>
<sequence length="76" mass="8597">MQCYRLSVIKDMHRKHLGRIGAMLSLSDRRRAIAIRRSKTCIRTGATLSLGGRSKTCILVIFNIQGGLLFSLRWHG</sequence>
<dbReference type="InParanoid" id="A0A177C1P8"/>
<keyword evidence="2" id="KW-1185">Reference proteome</keyword>
<proteinExistence type="predicted"/>
<organism evidence="1 2">
    <name type="scientific">Paraphaeosphaeria sporulosa</name>
    <dbReference type="NCBI Taxonomy" id="1460663"/>
    <lineage>
        <taxon>Eukaryota</taxon>
        <taxon>Fungi</taxon>
        <taxon>Dikarya</taxon>
        <taxon>Ascomycota</taxon>
        <taxon>Pezizomycotina</taxon>
        <taxon>Dothideomycetes</taxon>
        <taxon>Pleosporomycetidae</taxon>
        <taxon>Pleosporales</taxon>
        <taxon>Massarineae</taxon>
        <taxon>Didymosphaeriaceae</taxon>
        <taxon>Paraphaeosphaeria</taxon>
    </lineage>
</organism>
<dbReference type="Proteomes" id="UP000077069">
    <property type="component" value="Unassembled WGS sequence"/>
</dbReference>
<dbReference type="GeneID" id="28769089"/>
<accession>A0A177C1P8</accession>
<evidence type="ECO:0000313" key="2">
    <source>
        <dbReference type="Proteomes" id="UP000077069"/>
    </source>
</evidence>
<dbReference type="AlphaFoldDB" id="A0A177C1P8"/>
<gene>
    <name evidence="1" type="ORF">CC84DRAFT_211818</name>
</gene>